<dbReference type="InterPro" id="IPR011842">
    <property type="entry name" value="PQQ_synth_PqqB"/>
</dbReference>
<comment type="similarity">
    <text evidence="2 6">Belongs to the PqqB family.</text>
</comment>
<dbReference type="HAMAP" id="MF_00653">
    <property type="entry name" value="PQQ_syn_PqqB"/>
    <property type="match status" value="1"/>
</dbReference>
<organism evidence="8 9">
    <name type="scientific">Candidatus Segetimicrobium genomatis</name>
    <dbReference type="NCBI Taxonomy" id="2569760"/>
    <lineage>
        <taxon>Bacteria</taxon>
        <taxon>Bacillati</taxon>
        <taxon>Candidatus Sysuimicrobiota</taxon>
        <taxon>Candidatus Sysuimicrobiia</taxon>
        <taxon>Candidatus Sysuimicrobiales</taxon>
        <taxon>Candidatus Segetimicrobiaceae</taxon>
        <taxon>Candidatus Segetimicrobium</taxon>
    </lineage>
</organism>
<gene>
    <name evidence="6 8" type="primary">pqqB</name>
    <name evidence="8" type="ORF">E6H00_06805</name>
</gene>
<dbReference type="Proteomes" id="UP000318509">
    <property type="component" value="Unassembled WGS sequence"/>
</dbReference>
<evidence type="ECO:0000256" key="3">
    <source>
        <dbReference type="ARBA" id="ARBA00015084"/>
    </source>
</evidence>
<dbReference type="SUPFAM" id="SSF56281">
    <property type="entry name" value="Metallo-hydrolase/oxidoreductase"/>
    <property type="match status" value="1"/>
</dbReference>
<dbReference type="AlphaFoldDB" id="A0A537K3X7"/>
<dbReference type="InterPro" id="IPR036866">
    <property type="entry name" value="RibonucZ/Hydroxyglut_hydro"/>
</dbReference>
<proteinExistence type="inferred from homology"/>
<dbReference type="InterPro" id="IPR001279">
    <property type="entry name" value="Metallo-B-lactamas"/>
</dbReference>
<evidence type="ECO:0000259" key="7">
    <source>
        <dbReference type="Pfam" id="PF12706"/>
    </source>
</evidence>
<dbReference type="NCBIfam" id="TIGR02108">
    <property type="entry name" value="PQQ_syn_pqqB"/>
    <property type="match status" value="1"/>
</dbReference>
<dbReference type="UniPathway" id="UPA00539"/>
<keyword evidence="4 6" id="KW-0813">Transport</keyword>
<reference evidence="8 9" key="1">
    <citation type="journal article" date="2019" name="Nat. Microbiol.">
        <title>Mediterranean grassland soil C-N compound turnover is dependent on rainfall and depth, and is mediated by genomically divergent microorganisms.</title>
        <authorList>
            <person name="Diamond S."/>
            <person name="Andeer P.F."/>
            <person name="Li Z."/>
            <person name="Crits-Christoph A."/>
            <person name="Burstein D."/>
            <person name="Anantharaman K."/>
            <person name="Lane K.R."/>
            <person name="Thomas B.C."/>
            <person name="Pan C."/>
            <person name="Northen T.R."/>
            <person name="Banfield J.F."/>
        </authorList>
    </citation>
    <scope>NUCLEOTIDE SEQUENCE [LARGE SCALE GENOMIC DNA]</scope>
    <source>
        <strain evidence="8">NP_3</strain>
    </source>
</reference>
<keyword evidence="5 6" id="KW-0884">PQQ biosynthesis</keyword>
<protein>
    <recommendedName>
        <fullName evidence="3 6">Coenzyme PQQ synthesis protein B</fullName>
    </recommendedName>
    <alternativeName>
        <fullName evidence="6">Pyrroloquinoline quinone biosynthesis protein B</fullName>
    </alternativeName>
</protein>
<comment type="pathway">
    <text evidence="1 6">Cofactor biosynthesis; pyrroloquinoline quinone biosynthesis.</text>
</comment>
<evidence type="ECO:0000256" key="4">
    <source>
        <dbReference type="ARBA" id="ARBA00022448"/>
    </source>
</evidence>
<feature type="domain" description="Metallo-beta-lactamase" evidence="7">
    <location>
        <begin position="49"/>
        <end position="267"/>
    </location>
</feature>
<evidence type="ECO:0000256" key="6">
    <source>
        <dbReference type="HAMAP-Rule" id="MF_00653"/>
    </source>
</evidence>
<dbReference type="Gene3D" id="3.60.15.10">
    <property type="entry name" value="Ribonuclease Z/Hydroxyacylglutathione hydrolase-like"/>
    <property type="match status" value="1"/>
</dbReference>
<accession>A0A537K3X7</accession>
<comment type="caution">
    <text evidence="8">The sequence shown here is derived from an EMBL/GenBank/DDBJ whole genome shotgun (WGS) entry which is preliminary data.</text>
</comment>
<evidence type="ECO:0000256" key="1">
    <source>
        <dbReference type="ARBA" id="ARBA00004886"/>
    </source>
</evidence>
<sequence length="301" mass="32513">MRVRLLGTAAGGGVPQWNCRCANCLAARRSLIPPLAQCSLAFSPAGEEWYLVNATPDVTQQLARWEELHPQSGIRSTPIRGVILTDGELDHTLGLLHLREATGWTLYATSPVVRMLDDHLRLLPALRRYAEIRVHELSLDAPLLLSEGASRVEVRLVETGRHLPRYLGRPAGAAAGVGVGLILTDLSSGRRVAHAPCVAELSDTLRDHLRGAEVIFFDGTFWSEDELRRLGIGAEGAAAMGHIPVGGEAGSALWLSKLSARTKLYVHLNNTNVLLDPASAARAWIRTLGLEVATDGWAATL</sequence>
<evidence type="ECO:0000256" key="2">
    <source>
        <dbReference type="ARBA" id="ARBA00008481"/>
    </source>
</evidence>
<evidence type="ECO:0000313" key="8">
    <source>
        <dbReference type="EMBL" id="TMI90481.1"/>
    </source>
</evidence>
<dbReference type="EMBL" id="VBAK01000112">
    <property type="protein sequence ID" value="TMI90481.1"/>
    <property type="molecule type" value="Genomic_DNA"/>
</dbReference>
<evidence type="ECO:0000313" key="9">
    <source>
        <dbReference type="Proteomes" id="UP000318509"/>
    </source>
</evidence>
<comment type="function">
    <text evidence="6">May be involved in the transport of PQQ or its precursor to the periplasm.</text>
</comment>
<name>A0A537K3X7_9BACT</name>
<dbReference type="Pfam" id="PF12706">
    <property type="entry name" value="Lactamase_B_2"/>
    <property type="match status" value="1"/>
</dbReference>
<evidence type="ECO:0000256" key="5">
    <source>
        <dbReference type="ARBA" id="ARBA00022905"/>
    </source>
</evidence>
<dbReference type="GO" id="GO:0018189">
    <property type="term" value="P:pyrroloquinoline quinone biosynthetic process"/>
    <property type="evidence" value="ECO:0007669"/>
    <property type="project" value="UniProtKB-UniRule"/>
</dbReference>